<organism evidence="1 2">
    <name type="scientific">Rodentibacter pneumotropicus</name>
    <dbReference type="NCBI Taxonomy" id="758"/>
    <lineage>
        <taxon>Bacteria</taxon>
        <taxon>Pseudomonadati</taxon>
        <taxon>Pseudomonadota</taxon>
        <taxon>Gammaproteobacteria</taxon>
        <taxon>Pasteurellales</taxon>
        <taxon>Pasteurellaceae</taxon>
        <taxon>Rodentibacter</taxon>
    </lineage>
</organism>
<evidence type="ECO:0000313" key="2">
    <source>
        <dbReference type="Proteomes" id="UP000306758"/>
    </source>
</evidence>
<dbReference type="Proteomes" id="UP000306758">
    <property type="component" value="Unassembled WGS sequence"/>
</dbReference>
<accession>A0A4S2Q1X6</accession>
<name>A0A4S2Q1X6_9PAST</name>
<comment type="caution">
    <text evidence="1">The sequence shown here is derived from an EMBL/GenBank/DDBJ whole genome shotgun (WGS) entry which is preliminary data.</text>
</comment>
<gene>
    <name evidence="1" type="ORF">D3M78_02975</name>
</gene>
<dbReference type="EMBL" id="QXNI01000014">
    <property type="protein sequence ID" value="THA10480.1"/>
    <property type="molecule type" value="Genomic_DNA"/>
</dbReference>
<sequence length="298" mass="35782">MVKFFSNLFQHFTSTSKSEIQPLKSETNLNNTEDDETKSPFVIEVNTSPHPEDPQEKRYFRKAFEQITHDIQFFNVDKEYVYSILWDNRLGGLDLVSRELKASDMSMNWLWFDKWLARFQEISLYPYMWNRWLAKGRLYPTDIDSATQKLTVKNMKNILERLGYKEYPKLRAKLEIFFKKHVNYDDLQPELKERMIEKGWKENDEYHELKIELLCHSVILRAYAIRDFERHTPEYLRSMSNRFITKPQISFVGDDDEEKIVREFIKQPIKNGKVVLLTPFFPGGRASIRYFYRKPLSS</sequence>
<proteinExistence type="predicted"/>
<protein>
    <submittedName>
        <fullName evidence="1">Uncharacterized protein</fullName>
    </submittedName>
</protein>
<evidence type="ECO:0000313" key="1">
    <source>
        <dbReference type="EMBL" id="THA10480.1"/>
    </source>
</evidence>
<dbReference type="AlphaFoldDB" id="A0A4S2Q1X6"/>
<reference evidence="1 2" key="1">
    <citation type="journal article" date="2019" name="Vet. Microbiol.">
        <title>Development of multi locus sequence typing (MLST) of Rodentibacter pneumotropicus.</title>
        <authorList>
            <person name="Adhikary S."/>
            <person name="Bisgaard M."/>
            <person name="Boot R."/>
            <person name="Benga L."/>
            <person name="Nicklas W."/>
            <person name="Christensen H."/>
        </authorList>
    </citation>
    <scope>NUCLEOTIDE SEQUENCE [LARGE SCALE GENOMIC DNA]</scope>
    <source>
        <strain evidence="1 2">Ac84</strain>
    </source>
</reference>